<sequence length="549" mass="60785">MTSRGTAARPLSTERLSSRSKRKINEAAVLINNVSNDGIGNSAPKTKRDKRKTRRKHSNRPRSRTKSGEGTGDGVQKIESSKGAAVMPCVPKPKRSRKKTKRKIPSDVVPINSVIETEKNKYKVLKKLGSGGCGEAFVVENISTKKILAVKAEFQKNPEKRLRREFDIYRVINSKKKENRNAVKHLLPILDFGECPNVVQFLFLPLCAGSLEGLLKSGFPTLATAFEVGIQTLESIQDLHTLGYIHRDIKPANFVINEGKTMVYVIDFGMSCRFITDPSKMPESSVYDFIGTVRYAPRSAHKGLPQSRRDDIEAWLYVALELFVPDILPWSIGEIQNKDVTLMKEAFFEGHYARRLEQAPPCFYACIAVVKALSPFDEPRYDRIIDDIKHEARQRQIKLRQGLSFNSTAFAMVAEMAKTNALIEADGKSTKSPVSPATPEAQPSARNSNSEIVMQTISQKESNAQSQTSPAEAATPRAASQTSREHSTTTDKESDVVGDNSVEMLKSSARCKVLKATSKSKSNKNKDDDDDEEDDGGDSAAASSKNRKS</sequence>
<dbReference type="PROSITE" id="PS00108">
    <property type="entry name" value="PROTEIN_KINASE_ST"/>
    <property type="match status" value="1"/>
</dbReference>
<dbReference type="PANTHER" id="PTHR11909">
    <property type="entry name" value="CASEIN KINASE-RELATED"/>
    <property type="match status" value="1"/>
</dbReference>
<feature type="compositionally biased region" description="Basic and acidic residues" evidence="2">
    <location>
        <begin position="483"/>
        <end position="495"/>
    </location>
</feature>
<dbReference type="InterPro" id="IPR011009">
    <property type="entry name" value="Kinase-like_dom_sf"/>
</dbReference>
<feature type="domain" description="Protein kinase" evidence="3">
    <location>
        <begin position="122"/>
        <end position="393"/>
    </location>
</feature>
<dbReference type="PROSITE" id="PS50011">
    <property type="entry name" value="PROTEIN_KINASE_DOM"/>
    <property type="match status" value="1"/>
</dbReference>
<dbReference type="SMART" id="SM00220">
    <property type="entry name" value="S_TKc"/>
    <property type="match status" value="1"/>
</dbReference>
<name>A0A7E4UUD5_PANRE</name>
<dbReference type="EC" id="2.7.11.1" evidence="1"/>
<dbReference type="InterPro" id="IPR008271">
    <property type="entry name" value="Ser/Thr_kinase_AS"/>
</dbReference>
<dbReference type="InterPro" id="IPR000719">
    <property type="entry name" value="Prot_kinase_dom"/>
</dbReference>
<dbReference type="WBParaSite" id="Pan_g12955.t1">
    <property type="protein sequence ID" value="Pan_g12955.t1"/>
    <property type="gene ID" value="Pan_g12955"/>
</dbReference>
<evidence type="ECO:0000259" key="3">
    <source>
        <dbReference type="PROSITE" id="PS50011"/>
    </source>
</evidence>
<dbReference type="AlphaFoldDB" id="A0A7E4UUD5"/>
<feature type="compositionally biased region" description="Basic residues" evidence="2">
    <location>
        <begin position="92"/>
        <end position="103"/>
    </location>
</feature>
<feature type="compositionally biased region" description="Acidic residues" evidence="2">
    <location>
        <begin position="528"/>
        <end position="537"/>
    </location>
</feature>
<proteinExistence type="predicted"/>
<feature type="compositionally biased region" description="Low complexity" evidence="2">
    <location>
        <begin position="538"/>
        <end position="549"/>
    </location>
</feature>
<feature type="compositionally biased region" description="Polar residues" evidence="2">
    <location>
        <begin position="444"/>
        <end position="470"/>
    </location>
</feature>
<feature type="region of interest" description="Disordered" evidence="2">
    <location>
        <begin position="1"/>
        <end position="104"/>
    </location>
</feature>
<dbReference type="InterPro" id="IPR050235">
    <property type="entry name" value="CK1_Ser-Thr_kinase"/>
</dbReference>
<keyword evidence="4" id="KW-1185">Reference proteome</keyword>
<organism evidence="4 5">
    <name type="scientific">Panagrellus redivivus</name>
    <name type="common">Microworm</name>
    <dbReference type="NCBI Taxonomy" id="6233"/>
    <lineage>
        <taxon>Eukaryota</taxon>
        <taxon>Metazoa</taxon>
        <taxon>Ecdysozoa</taxon>
        <taxon>Nematoda</taxon>
        <taxon>Chromadorea</taxon>
        <taxon>Rhabditida</taxon>
        <taxon>Tylenchina</taxon>
        <taxon>Panagrolaimomorpha</taxon>
        <taxon>Panagrolaimoidea</taxon>
        <taxon>Panagrolaimidae</taxon>
        <taxon>Panagrellus</taxon>
    </lineage>
</organism>
<reference evidence="5" key="2">
    <citation type="submission" date="2020-10" db="UniProtKB">
        <authorList>
            <consortium name="WormBaseParasite"/>
        </authorList>
    </citation>
    <scope>IDENTIFICATION</scope>
</reference>
<evidence type="ECO:0000256" key="2">
    <source>
        <dbReference type="SAM" id="MobiDB-lite"/>
    </source>
</evidence>
<accession>A0A7E4UUD5</accession>
<evidence type="ECO:0000313" key="5">
    <source>
        <dbReference type="WBParaSite" id="Pan_g12955.t1"/>
    </source>
</evidence>
<dbReference type="Gene3D" id="1.10.510.10">
    <property type="entry name" value="Transferase(Phosphotransferase) domain 1"/>
    <property type="match status" value="1"/>
</dbReference>
<evidence type="ECO:0000313" key="4">
    <source>
        <dbReference type="Proteomes" id="UP000492821"/>
    </source>
</evidence>
<feature type="compositionally biased region" description="Basic residues" evidence="2">
    <location>
        <begin position="45"/>
        <end position="65"/>
    </location>
</feature>
<feature type="region of interest" description="Disordered" evidence="2">
    <location>
        <begin position="425"/>
        <end position="549"/>
    </location>
</feature>
<dbReference type="SUPFAM" id="SSF56112">
    <property type="entry name" value="Protein kinase-like (PK-like)"/>
    <property type="match status" value="1"/>
</dbReference>
<dbReference type="Proteomes" id="UP000492821">
    <property type="component" value="Unassembled WGS sequence"/>
</dbReference>
<reference evidence="4" key="1">
    <citation type="journal article" date="2013" name="Genetics">
        <title>The draft genome and transcriptome of Panagrellus redivivus are shaped by the harsh demands of a free-living lifestyle.</title>
        <authorList>
            <person name="Srinivasan J."/>
            <person name="Dillman A.R."/>
            <person name="Macchietto M.G."/>
            <person name="Heikkinen L."/>
            <person name="Lakso M."/>
            <person name="Fracchia K.M."/>
            <person name="Antoshechkin I."/>
            <person name="Mortazavi A."/>
            <person name="Wong G."/>
            <person name="Sternberg P.W."/>
        </authorList>
    </citation>
    <scope>NUCLEOTIDE SEQUENCE [LARGE SCALE GENOMIC DNA]</scope>
    <source>
        <strain evidence="4">MT8872</strain>
    </source>
</reference>
<dbReference type="GO" id="GO:0005524">
    <property type="term" value="F:ATP binding"/>
    <property type="evidence" value="ECO:0007669"/>
    <property type="project" value="InterPro"/>
</dbReference>
<dbReference type="Pfam" id="PF00069">
    <property type="entry name" value="Pkinase"/>
    <property type="match status" value="1"/>
</dbReference>
<evidence type="ECO:0000256" key="1">
    <source>
        <dbReference type="ARBA" id="ARBA00012513"/>
    </source>
</evidence>
<dbReference type="GO" id="GO:0004674">
    <property type="term" value="F:protein serine/threonine kinase activity"/>
    <property type="evidence" value="ECO:0007669"/>
    <property type="project" value="UniProtKB-EC"/>
</dbReference>
<protein>
    <recommendedName>
        <fullName evidence="1">non-specific serine/threonine protein kinase</fullName>
        <ecNumber evidence="1">2.7.11.1</ecNumber>
    </recommendedName>
</protein>